<sequence>MPGAPKDPSMGWLDGLPVEDRDAAPLIYDACFERLVATARRALAGAPRRDTDEEDLASSVLPSFFRGVDDGRSSGRFSRAQLWGLLLTIARRKVARLHRRRFTLRPGAGKVRGETPLASAERLGCAERTIERKMNKFQRVWLVLNRESNCV</sequence>
<evidence type="ECO:0000313" key="2">
    <source>
        <dbReference type="EMBL" id="QDU91352.1"/>
    </source>
</evidence>
<dbReference type="EMBL" id="CP036291">
    <property type="protein sequence ID" value="QDU91352.1"/>
    <property type="molecule type" value="Genomic_DNA"/>
</dbReference>
<evidence type="ECO:0000313" key="3">
    <source>
        <dbReference type="Proteomes" id="UP000317429"/>
    </source>
</evidence>
<feature type="domain" description="RNA polymerase sigma-70 ECF-like HTH" evidence="1">
    <location>
        <begin position="20"/>
        <end position="114"/>
    </location>
</feature>
<gene>
    <name evidence="2" type="ORF">Pla175_47740</name>
</gene>
<dbReference type="InterPro" id="IPR013325">
    <property type="entry name" value="RNA_pol_sigma_r2"/>
</dbReference>
<dbReference type="AlphaFoldDB" id="A0A518DIU4"/>
<dbReference type="KEGG" id="pnd:Pla175_47740"/>
<reference evidence="2 3" key="1">
    <citation type="submission" date="2019-02" db="EMBL/GenBank/DDBJ databases">
        <title>Deep-cultivation of Planctomycetes and their phenomic and genomic characterization uncovers novel biology.</title>
        <authorList>
            <person name="Wiegand S."/>
            <person name="Jogler M."/>
            <person name="Boedeker C."/>
            <person name="Pinto D."/>
            <person name="Vollmers J."/>
            <person name="Rivas-Marin E."/>
            <person name="Kohn T."/>
            <person name="Peeters S.H."/>
            <person name="Heuer A."/>
            <person name="Rast P."/>
            <person name="Oberbeckmann S."/>
            <person name="Bunk B."/>
            <person name="Jeske O."/>
            <person name="Meyerdierks A."/>
            <person name="Storesund J.E."/>
            <person name="Kallscheuer N."/>
            <person name="Luecker S."/>
            <person name="Lage O.M."/>
            <person name="Pohl T."/>
            <person name="Merkel B.J."/>
            <person name="Hornburger P."/>
            <person name="Mueller R.-W."/>
            <person name="Bruemmer F."/>
            <person name="Labrenz M."/>
            <person name="Spormann A.M."/>
            <person name="Op den Camp H."/>
            <person name="Overmann J."/>
            <person name="Amann R."/>
            <person name="Jetten M.S.M."/>
            <person name="Mascher T."/>
            <person name="Medema M.H."/>
            <person name="Devos D.P."/>
            <person name="Kaster A.-K."/>
            <person name="Ovreas L."/>
            <person name="Rohde M."/>
            <person name="Galperin M.Y."/>
            <person name="Jogler C."/>
        </authorList>
    </citation>
    <scope>NUCLEOTIDE SEQUENCE [LARGE SCALE GENOMIC DNA]</scope>
    <source>
        <strain evidence="2 3">Pla175</strain>
    </source>
</reference>
<organism evidence="2 3">
    <name type="scientific">Pirellulimonas nuda</name>
    <dbReference type="NCBI Taxonomy" id="2528009"/>
    <lineage>
        <taxon>Bacteria</taxon>
        <taxon>Pseudomonadati</taxon>
        <taxon>Planctomycetota</taxon>
        <taxon>Planctomycetia</taxon>
        <taxon>Pirellulales</taxon>
        <taxon>Lacipirellulaceae</taxon>
        <taxon>Pirellulimonas</taxon>
    </lineage>
</organism>
<accession>A0A518DIU4</accession>
<dbReference type="OrthoDB" id="291381at2"/>
<dbReference type="RefSeq" id="WP_145291381.1">
    <property type="nucleotide sequence ID" value="NZ_CP036291.1"/>
</dbReference>
<dbReference type="SUPFAM" id="SSF88946">
    <property type="entry name" value="Sigma2 domain of RNA polymerase sigma factors"/>
    <property type="match status" value="1"/>
</dbReference>
<protein>
    <submittedName>
        <fullName evidence="2">ECF sigma factor</fullName>
    </submittedName>
</protein>
<proteinExistence type="predicted"/>
<evidence type="ECO:0000259" key="1">
    <source>
        <dbReference type="Pfam" id="PF07638"/>
    </source>
</evidence>
<name>A0A518DIU4_9BACT</name>
<dbReference type="Proteomes" id="UP000317429">
    <property type="component" value="Chromosome"/>
</dbReference>
<dbReference type="GO" id="GO:0006352">
    <property type="term" value="P:DNA-templated transcription initiation"/>
    <property type="evidence" value="ECO:0007669"/>
    <property type="project" value="InterPro"/>
</dbReference>
<dbReference type="Gene3D" id="1.10.1740.10">
    <property type="match status" value="1"/>
</dbReference>
<dbReference type="InterPro" id="IPR053812">
    <property type="entry name" value="HTH_Sigma70_ECF-like"/>
</dbReference>
<dbReference type="Pfam" id="PF07638">
    <property type="entry name" value="Sigma70_ECF"/>
    <property type="match status" value="1"/>
</dbReference>
<dbReference type="GO" id="GO:0003700">
    <property type="term" value="F:DNA-binding transcription factor activity"/>
    <property type="evidence" value="ECO:0007669"/>
    <property type="project" value="InterPro"/>
</dbReference>
<keyword evidence="3" id="KW-1185">Reference proteome</keyword>